<dbReference type="InterPro" id="IPR036390">
    <property type="entry name" value="WH_DNA-bd_sf"/>
</dbReference>
<dbReference type="Proteomes" id="UP000051324">
    <property type="component" value="Unassembled WGS sequence"/>
</dbReference>
<evidence type="ECO:0000259" key="1">
    <source>
        <dbReference type="Pfam" id="PF21906"/>
    </source>
</evidence>
<feature type="domain" description="NrtR DNA-binding winged helix" evidence="1">
    <location>
        <begin position="172"/>
        <end position="231"/>
    </location>
</feature>
<proteinExistence type="predicted"/>
<dbReference type="SUPFAM" id="SSF46785">
    <property type="entry name" value="Winged helix' DNA-binding domain"/>
    <property type="match status" value="1"/>
</dbReference>
<dbReference type="AlphaFoldDB" id="A0A0R1U2E2"/>
<evidence type="ECO:0000313" key="2">
    <source>
        <dbReference type="EMBL" id="KRL87488.1"/>
    </source>
</evidence>
<reference evidence="2 3" key="1">
    <citation type="journal article" date="2015" name="Genome Announc.">
        <title>Expanding the biotechnology potential of lactobacilli through comparative genomics of 213 strains and associated genera.</title>
        <authorList>
            <person name="Sun Z."/>
            <person name="Harris H.M."/>
            <person name="McCann A."/>
            <person name="Guo C."/>
            <person name="Argimon S."/>
            <person name="Zhang W."/>
            <person name="Yang X."/>
            <person name="Jeffery I.B."/>
            <person name="Cooney J.C."/>
            <person name="Kagawa T.F."/>
            <person name="Liu W."/>
            <person name="Song Y."/>
            <person name="Salvetti E."/>
            <person name="Wrobel A."/>
            <person name="Rasinkangas P."/>
            <person name="Parkhill J."/>
            <person name="Rea M.C."/>
            <person name="O'Sullivan O."/>
            <person name="Ritari J."/>
            <person name="Douillard F.P."/>
            <person name="Paul Ross R."/>
            <person name="Yang R."/>
            <person name="Briner A.E."/>
            <person name="Felis G.E."/>
            <person name="de Vos W.M."/>
            <person name="Barrangou R."/>
            <person name="Klaenhammer T.R."/>
            <person name="Caufield P.W."/>
            <person name="Cui Y."/>
            <person name="Zhang H."/>
            <person name="O'Toole P.W."/>
        </authorList>
    </citation>
    <scope>NUCLEOTIDE SEQUENCE [LARGE SCALE GENOMIC DNA]</scope>
    <source>
        <strain evidence="2 3">DSM 16634</strain>
    </source>
</reference>
<dbReference type="InterPro" id="IPR036388">
    <property type="entry name" value="WH-like_DNA-bd_sf"/>
</dbReference>
<dbReference type="STRING" id="1423724.FC32_GL000050"/>
<keyword evidence="2" id="KW-0378">Hydrolase</keyword>
<dbReference type="GO" id="GO:0016787">
    <property type="term" value="F:hydrolase activity"/>
    <property type="evidence" value="ECO:0007669"/>
    <property type="project" value="UniProtKB-KW"/>
</dbReference>
<dbReference type="Gene3D" id="3.90.79.10">
    <property type="entry name" value="Nucleoside Triphosphate Pyrophosphohydrolase"/>
    <property type="match status" value="1"/>
</dbReference>
<gene>
    <name evidence="2" type="ORF">FC32_GL000050</name>
</gene>
<organism evidence="2 3">
    <name type="scientific">Ligilactobacillus apodemi DSM 16634 = JCM 16172</name>
    <dbReference type="NCBI Taxonomy" id="1423724"/>
    <lineage>
        <taxon>Bacteria</taxon>
        <taxon>Bacillati</taxon>
        <taxon>Bacillota</taxon>
        <taxon>Bacilli</taxon>
        <taxon>Lactobacillales</taxon>
        <taxon>Lactobacillaceae</taxon>
        <taxon>Ligilactobacillus</taxon>
    </lineage>
</organism>
<comment type="caution">
    <text evidence="2">The sequence shown here is derived from an EMBL/GenBank/DDBJ whole genome shotgun (WGS) entry which is preliminary data.</text>
</comment>
<dbReference type="eggNOG" id="COG4111">
    <property type="taxonomic scope" value="Bacteria"/>
</dbReference>
<dbReference type="Gene3D" id="1.10.10.10">
    <property type="entry name" value="Winged helix-like DNA-binding domain superfamily/Winged helix DNA-binding domain"/>
    <property type="match status" value="1"/>
</dbReference>
<dbReference type="EMBL" id="AZFT01000001">
    <property type="protein sequence ID" value="KRL87488.1"/>
    <property type="molecule type" value="Genomic_DNA"/>
</dbReference>
<dbReference type="PATRIC" id="fig|1423724.4.peg.51"/>
<name>A0A0R1U2E2_9LACO</name>
<dbReference type="Pfam" id="PF21906">
    <property type="entry name" value="WHD_NrtR"/>
    <property type="match status" value="1"/>
</dbReference>
<protein>
    <submittedName>
        <fullName evidence="2">NUDIX hydrolase</fullName>
    </submittedName>
</protein>
<keyword evidence="3" id="KW-1185">Reference proteome</keyword>
<dbReference type="eggNOG" id="COG1051">
    <property type="taxonomic scope" value="Bacteria"/>
</dbReference>
<dbReference type="InterPro" id="IPR054105">
    <property type="entry name" value="WHD_NrtR"/>
</dbReference>
<sequence length="234" mass="27237">MPVKLDLVNVIWCYERKTASVKILLLKDNGWTLPKTELLTEGDAPKAIIQLTEKLTGQKVARENVEQLYTLTHPERQIDGERTITLAYMTYLPEFPELSRKGMDFFTLESAAEDYYFKKDDERLTLPRTTNESKYHQYGLSEQALFLDDDLILQRACLQVKKSLHCRPEILKILGPVFTLREARSVYAPFLMLHLNQIDNSNFKKTHQKLFEDVGQAMQKSPGRPARLYRLRDN</sequence>
<evidence type="ECO:0000313" key="3">
    <source>
        <dbReference type="Proteomes" id="UP000051324"/>
    </source>
</evidence>
<accession>A0A0R1U2E2</accession>